<keyword evidence="7 8" id="KW-0464">Manganese</keyword>
<evidence type="ECO:0000256" key="5">
    <source>
        <dbReference type="ARBA" id="ARBA00023065"/>
    </source>
</evidence>
<gene>
    <name evidence="8" type="primary">mntP</name>
    <name evidence="9" type="ORF">Q0812_09005</name>
</gene>
<evidence type="ECO:0000313" key="9">
    <source>
        <dbReference type="EMBL" id="MDO1559563.1"/>
    </source>
</evidence>
<sequence>MTAVLILAVALAMDAFAVALGRGAARAAEHIGRRVQDALLAAGAFGLAQGVMAWLGWRLGVGVGGWIAAVDHWIAFGLLAVIGGRMLWGALRPGDDEAEEIGTGMIGLIGAAMATSIDAAAAGVAIPAFSVSGLIVCGVIALTAFVLSGIGGLMGAAAGARFGARAEALGGLLLIGIGTNILVQHLESST</sequence>
<keyword evidence="5 8" id="KW-0406">Ion transport</keyword>
<accession>A0ABT8SP08</accession>
<dbReference type="PANTHER" id="PTHR35529:SF1">
    <property type="entry name" value="MANGANESE EFFLUX PUMP MNTP-RELATED"/>
    <property type="match status" value="1"/>
</dbReference>
<dbReference type="Proteomes" id="UP001169063">
    <property type="component" value="Unassembled WGS sequence"/>
</dbReference>
<evidence type="ECO:0000256" key="3">
    <source>
        <dbReference type="ARBA" id="ARBA00022692"/>
    </source>
</evidence>
<comment type="function">
    <text evidence="8">Probably functions as a manganese efflux pump.</text>
</comment>
<dbReference type="EMBL" id="JAUKTR010000003">
    <property type="protein sequence ID" value="MDO1559563.1"/>
    <property type="molecule type" value="Genomic_DNA"/>
</dbReference>
<feature type="transmembrane region" description="Helical" evidence="8">
    <location>
        <begin position="105"/>
        <end position="126"/>
    </location>
</feature>
<feature type="transmembrane region" description="Helical" evidence="8">
    <location>
        <begin position="6"/>
        <end position="25"/>
    </location>
</feature>
<dbReference type="InterPro" id="IPR022929">
    <property type="entry name" value="Put_MntP"/>
</dbReference>
<name>A0ABT8SP08_9CAUL</name>
<evidence type="ECO:0000256" key="6">
    <source>
        <dbReference type="ARBA" id="ARBA00023136"/>
    </source>
</evidence>
<dbReference type="PANTHER" id="PTHR35529">
    <property type="entry name" value="MANGANESE EFFLUX PUMP MNTP-RELATED"/>
    <property type="match status" value="1"/>
</dbReference>
<keyword evidence="3 8" id="KW-0812">Transmembrane</keyword>
<keyword evidence="1 8" id="KW-0813">Transport</keyword>
<reference evidence="9" key="1">
    <citation type="submission" date="2023-07" db="EMBL/GenBank/DDBJ databases">
        <title>Brevundimonas soil sp. nov., isolated from the soil of chemical plant.</title>
        <authorList>
            <person name="Wu N."/>
        </authorList>
    </citation>
    <scope>NUCLEOTIDE SEQUENCE</scope>
    <source>
        <strain evidence="9">XZ-24</strain>
    </source>
</reference>
<keyword evidence="10" id="KW-1185">Reference proteome</keyword>
<dbReference type="InterPro" id="IPR003810">
    <property type="entry name" value="Mntp/YtaF"/>
</dbReference>
<protein>
    <recommendedName>
        <fullName evidence="8">Putative manganese efflux pump MntP</fullName>
    </recommendedName>
</protein>
<evidence type="ECO:0000256" key="2">
    <source>
        <dbReference type="ARBA" id="ARBA00022475"/>
    </source>
</evidence>
<keyword evidence="4 8" id="KW-1133">Transmembrane helix</keyword>
<evidence type="ECO:0000256" key="8">
    <source>
        <dbReference type="HAMAP-Rule" id="MF_01521"/>
    </source>
</evidence>
<keyword evidence="2 8" id="KW-1003">Cell membrane</keyword>
<dbReference type="HAMAP" id="MF_01521">
    <property type="entry name" value="MntP_pump"/>
    <property type="match status" value="1"/>
</dbReference>
<keyword evidence="6 8" id="KW-0472">Membrane</keyword>
<proteinExistence type="inferred from homology"/>
<evidence type="ECO:0000256" key="7">
    <source>
        <dbReference type="ARBA" id="ARBA00023211"/>
    </source>
</evidence>
<evidence type="ECO:0000256" key="4">
    <source>
        <dbReference type="ARBA" id="ARBA00022989"/>
    </source>
</evidence>
<feature type="transmembrane region" description="Helical" evidence="8">
    <location>
        <begin position="168"/>
        <end position="186"/>
    </location>
</feature>
<comment type="similarity">
    <text evidence="8">Belongs to the MntP (TC 9.B.29) family.</text>
</comment>
<feature type="transmembrane region" description="Helical" evidence="8">
    <location>
        <begin position="132"/>
        <end position="156"/>
    </location>
</feature>
<feature type="transmembrane region" description="Helical" evidence="8">
    <location>
        <begin position="37"/>
        <end position="57"/>
    </location>
</feature>
<comment type="subcellular location">
    <subcellularLocation>
        <location evidence="8">Cell membrane</location>
        <topology evidence="8">Multi-pass membrane protein</topology>
    </subcellularLocation>
</comment>
<dbReference type="RefSeq" id="WP_302109992.1">
    <property type="nucleotide sequence ID" value="NZ_JAUKTR010000003.1"/>
</dbReference>
<evidence type="ECO:0000256" key="1">
    <source>
        <dbReference type="ARBA" id="ARBA00022448"/>
    </source>
</evidence>
<organism evidence="9 10">
    <name type="scientific">Peiella sedimenti</name>
    <dbReference type="NCBI Taxonomy" id="3061083"/>
    <lineage>
        <taxon>Bacteria</taxon>
        <taxon>Pseudomonadati</taxon>
        <taxon>Pseudomonadota</taxon>
        <taxon>Alphaproteobacteria</taxon>
        <taxon>Caulobacterales</taxon>
        <taxon>Caulobacteraceae</taxon>
        <taxon>Peiella</taxon>
    </lineage>
</organism>
<comment type="caution">
    <text evidence="9">The sequence shown here is derived from an EMBL/GenBank/DDBJ whole genome shotgun (WGS) entry which is preliminary data.</text>
</comment>
<feature type="transmembrane region" description="Helical" evidence="8">
    <location>
        <begin position="63"/>
        <end position="84"/>
    </location>
</feature>
<dbReference type="Pfam" id="PF02659">
    <property type="entry name" value="Mntp"/>
    <property type="match status" value="1"/>
</dbReference>
<evidence type="ECO:0000313" key="10">
    <source>
        <dbReference type="Proteomes" id="UP001169063"/>
    </source>
</evidence>